<comment type="caution">
    <text evidence="4">The sequence shown here is derived from an EMBL/GenBank/DDBJ whole genome shotgun (WGS) entry which is preliminary data.</text>
</comment>
<dbReference type="GO" id="GO:0016491">
    <property type="term" value="F:oxidoreductase activity"/>
    <property type="evidence" value="ECO:0007669"/>
    <property type="project" value="UniProtKB-KW"/>
</dbReference>
<dbReference type="PANTHER" id="PTHR24321:SF8">
    <property type="entry name" value="ESTRADIOL 17-BETA-DEHYDROGENASE 8-RELATED"/>
    <property type="match status" value="1"/>
</dbReference>
<dbReference type="EMBL" id="RPFW01000005">
    <property type="protein sequence ID" value="TVZ02142.1"/>
    <property type="molecule type" value="Genomic_DNA"/>
</dbReference>
<dbReference type="InterPro" id="IPR002347">
    <property type="entry name" value="SDR_fam"/>
</dbReference>
<accession>A0A6P2BSU9</accession>
<evidence type="ECO:0000256" key="1">
    <source>
        <dbReference type="ARBA" id="ARBA00006484"/>
    </source>
</evidence>
<dbReference type="Proteomes" id="UP000460272">
    <property type="component" value="Unassembled WGS sequence"/>
</dbReference>
<dbReference type="NCBIfam" id="TIGR03971">
    <property type="entry name" value="SDR_subfam_1"/>
    <property type="match status" value="1"/>
</dbReference>
<organism evidence="4 5">
    <name type="scientific">Trebonia kvetii</name>
    <dbReference type="NCBI Taxonomy" id="2480626"/>
    <lineage>
        <taxon>Bacteria</taxon>
        <taxon>Bacillati</taxon>
        <taxon>Actinomycetota</taxon>
        <taxon>Actinomycetes</taxon>
        <taxon>Streptosporangiales</taxon>
        <taxon>Treboniaceae</taxon>
        <taxon>Trebonia</taxon>
    </lineage>
</organism>
<dbReference type="OrthoDB" id="3206777at2"/>
<evidence type="ECO:0000256" key="3">
    <source>
        <dbReference type="ARBA" id="ARBA00023027"/>
    </source>
</evidence>
<gene>
    <name evidence="4" type="ORF">EAS64_25250</name>
</gene>
<keyword evidence="3" id="KW-0520">NAD</keyword>
<dbReference type="NCBIfam" id="NF009467">
    <property type="entry name" value="PRK12826.1-3"/>
    <property type="match status" value="1"/>
</dbReference>
<dbReference type="InterPro" id="IPR020904">
    <property type="entry name" value="Sc_DH/Rdtase_CS"/>
</dbReference>
<dbReference type="Gene3D" id="3.40.50.720">
    <property type="entry name" value="NAD(P)-binding Rossmann-like Domain"/>
    <property type="match status" value="1"/>
</dbReference>
<sequence length="266" mass="28311">MRLKGKVALITGAAKSQGRSHAIRLAEEGADIIAIDICRQIGFVPYPMATEDDLAETVGAVEALDRRIVAAVADVRDRAALKDAVDRAVAELGQLDIVSANAAITSVQKYSDVTDEVWDTTLDVNLKGVWNTCSVAIPHLLATGGGSITITSSSAGIRALPFYLPYVAAKHALVGLARTLALELSDRNIRVNTIHPTGVDTPQGHSEVLPVLLDERPDLRPLFMNSLPVSHVQPVDISNALLYLSSDDARYVTGTTLVVDAGSTIR</sequence>
<keyword evidence="5" id="KW-1185">Reference proteome</keyword>
<dbReference type="PROSITE" id="PS00061">
    <property type="entry name" value="ADH_SHORT"/>
    <property type="match status" value="1"/>
</dbReference>
<reference evidence="4 5" key="1">
    <citation type="submission" date="2018-11" db="EMBL/GenBank/DDBJ databases">
        <title>Trebonia kvetii gen.nov., sp.nov., a novel acidophilic actinobacterium, and proposal of the new actinobacterial family Treboniaceae fam. nov.</title>
        <authorList>
            <person name="Rapoport D."/>
            <person name="Sagova-Mareckova M."/>
            <person name="Sedlacek I."/>
            <person name="Provaznik J."/>
            <person name="Kralova S."/>
            <person name="Pavlinic D."/>
            <person name="Benes V."/>
            <person name="Kopecky J."/>
        </authorList>
    </citation>
    <scope>NUCLEOTIDE SEQUENCE [LARGE SCALE GENOMIC DNA]</scope>
    <source>
        <strain evidence="4 5">15Tr583</strain>
    </source>
</reference>
<dbReference type="RefSeq" id="WP_145856869.1">
    <property type="nucleotide sequence ID" value="NZ_RPFW01000005.1"/>
</dbReference>
<name>A0A6P2BSU9_9ACTN</name>
<dbReference type="InterPro" id="IPR023985">
    <property type="entry name" value="SDR_subfam_1"/>
</dbReference>
<dbReference type="CDD" id="cd05233">
    <property type="entry name" value="SDR_c"/>
    <property type="match status" value="1"/>
</dbReference>
<proteinExistence type="inferred from homology"/>
<comment type="similarity">
    <text evidence="1">Belongs to the short-chain dehydrogenases/reductases (SDR) family.</text>
</comment>
<protein>
    <submittedName>
        <fullName evidence="4">NAD(P)-dependent oxidoreductase</fullName>
    </submittedName>
</protein>
<evidence type="ECO:0000313" key="4">
    <source>
        <dbReference type="EMBL" id="TVZ02142.1"/>
    </source>
</evidence>
<dbReference type="PRINTS" id="PR00081">
    <property type="entry name" value="GDHRDH"/>
</dbReference>
<keyword evidence="2" id="KW-0560">Oxidoreductase</keyword>
<dbReference type="InterPro" id="IPR036291">
    <property type="entry name" value="NAD(P)-bd_dom_sf"/>
</dbReference>
<evidence type="ECO:0000313" key="5">
    <source>
        <dbReference type="Proteomes" id="UP000460272"/>
    </source>
</evidence>
<dbReference type="AlphaFoldDB" id="A0A6P2BSU9"/>
<dbReference type="PANTHER" id="PTHR24321">
    <property type="entry name" value="DEHYDROGENASES, SHORT CHAIN"/>
    <property type="match status" value="1"/>
</dbReference>
<dbReference type="Pfam" id="PF13561">
    <property type="entry name" value="adh_short_C2"/>
    <property type="match status" value="1"/>
</dbReference>
<evidence type="ECO:0000256" key="2">
    <source>
        <dbReference type="ARBA" id="ARBA00023002"/>
    </source>
</evidence>
<dbReference type="SUPFAM" id="SSF51735">
    <property type="entry name" value="NAD(P)-binding Rossmann-fold domains"/>
    <property type="match status" value="1"/>
</dbReference>
<dbReference type="FunFam" id="3.40.50.720:FF:000084">
    <property type="entry name" value="Short-chain dehydrogenase reductase"/>
    <property type="match status" value="1"/>
</dbReference>